<feature type="transmembrane region" description="Helical" evidence="2">
    <location>
        <begin position="248"/>
        <end position="272"/>
    </location>
</feature>
<feature type="transmembrane region" description="Helical" evidence="2">
    <location>
        <begin position="278"/>
        <end position="300"/>
    </location>
</feature>
<feature type="region of interest" description="Disordered" evidence="1">
    <location>
        <begin position="310"/>
        <end position="348"/>
    </location>
</feature>
<comment type="caution">
    <text evidence="3">The sequence shown here is derived from an EMBL/GenBank/DDBJ whole genome shotgun (WGS) entry which is preliminary data.</text>
</comment>
<dbReference type="SUPFAM" id="SSF81321">
    <property type="entry name" value="Family A G protein-coupled receptor-like"/>
    <property type="match status" value="1"/>
</dbReference>
<gene>
    <name evidence="3" type="ORF">PENTCL1PPCAC_962</name>
</gene>
<keyword evidence="2" id="KW-0472">Membrane</keyword>
<dbReference type="EMBL" id="BTSX01000001">
    <property type="protein sequence ID" value="GMS78787.1"/>
    <property type="molecule type" value="Genomic_DNA"/>
</dbReference>
<dbReference type="AlphaFoldDB" id="A0AAV5S8N8"/>
<evidence type="ECO:0008006" key="5">
    <source>
        <dbReference type="Google" id="ProtNLM"/>
    </source>
</evidence>
<accession>A0AAV5S8N8</accession>
<dbReference type="Pfam" id="PF10326">
    <property type="entry name" value="7TM_GPCR_Str"/>
    <property type="match status" value="1"/>
</dbReference>
<feature type="non-terminal residue" evidence="3">
    <location>
        <position position="348"/>
    </location>
</feature>
<keyword evidence="4" id="KW-1185">Reference proteome</keyword>
<feature type="transmembrane region" description="Helical" evidence="2">
    <location>
        <begin position="6"/>
        <end position="30"/>
    </location>
</feature>
<feature type="transmembrane region" description="Helical" evidence="2">
    <location>
        <begin position="92"/>
        <end position="115"/>
    </location>
</feature>
<dbReference type="PANTHER" id="PTHR22943:SF248">
    <property type="entry name" value="SEVEN TM RECEPTOR"/>
    <property type="match status" value="1"/>
</dbReference>
<dbReference type="InterPro" id="IPR019428">
    <property type="entry name" value="7TM_GPCR_serpentine_rcpt_Str"/>
</dbReference>
<feature type="transmembrane region" description="Helical" evidence="2">
    <location>
        <begin position="127"/>
        <end position="146"/>
    </location>
</feature>
<evidence type="ECO:0000256" key="2">
    <source>
        <dbReference type="SAM" id="Phobius"/>
    </source>
</evidence>
<feature type="transmembrane region" description="Helical" evidence="2">
    <location>
        <begin position="42"/>
        <end position="67"/>
    </location>
</feature>
<reference evidence="3" key="1">
    <citation type="submission" date="2023-10" db="EMBL/GenBank/DDBJ databases">
        <title>Genome assembly of Pristionchus species.</title>
        <authorList>
            <person name="Yoshida K."/>
            <person name="Sommer R.J."/>
        </authorList>
    </citation>
    <scope>NUCLEOTIDE SEQUENCE</scope>
    <source>
        <strain evidence="3">RS0144</strain>
    </source>
</reference>
<sequence>MTMRPILQAVIGTEAILGILLNIFVIRVISKLSDKTLKYYRFCLLISTAQSILYSMSNVVCVLTHIVDHDAVYSTFNGLVLFFPKWASDISLIAWIVLAVASWTILPAAFMLQYMIIVRQSLATWRILSYIYMFCFIVSTPIFATVKDAFPLESFAQTLEPTVRSMYSLSPEDRVIVYGGTLFPRPANGNRTFALYIFLGVGLTFVVSYGMVLFCVRGILKAIREQTANNLARSDKTLKMQRRFVTMLMMEATIPFFFLGVTVGIFTLAGLAGVELGLSALVMSFVVAAVPAIQALLYVYHLRGRSEQRSKSNQTTVTALRTGRTSATQNPDSVATGTLANQERVESR</sequence>
<keyword evidence="2" id="KW-0812">Transmembrane</keyword>
<proteinExistence type="predicted"/>
<keyword evidence="2" id="KW-1133">Transmembrane helix</keyword>
<evidence type="ECO:0000313" key="4">
    <source>
        <dbReference type="Proteomes" id="UP001432027"/>
    </source>
</evidence>
<name>A0AAV5S8N8_9BILA</name>
<evidence type="ECO:0000256" key="1">
    <source>
        <dbReference type="SAM" id="MobiDB-lite"/>
    </source>
</evidence>
<feature type="transmembrane region" description="Helical" evidence="2">
    <location>
        <begin position="193"/>
        <end position="216"/>
    </location>
</feature>
<protein>
    <recommendedName>
        <fullName evidence="5">G protein-coupled receptor</fullName>
    </recommendedName>
</protein>
<evidence type="ECO:0000313" key="3">
    <source>
        <dbReference type="EMBL" id="GMS78787.1"/>
    </source>
</evidence>
<dbReference type="PANTHER" id="PTHR22943">
    <property type="entry name" value="7-TRANSMEMBRANE DOMAIN RECEPTOR C.ELEGANS"/>
    <property type="match status" value="1"/>
</dbReference>
<feature type="compositionally biased region" description="Polar residues" evidence="1">
    <location>
        <begin position="311"/>
        <end position="341"/>
    </location>
</feature>
<organism evidence="3 4">
    <name type="scientific">Pristionchus entomophagus</name>
    <dbReference type="NCBI Taxonomy" id="358040"/>
    <lineage>
        <taxon>Eukaryota</taxon>
        <taxon>Metazoa</taxon>
        <taxon>Ecdysozoa</taxon>
        <taxon>Nematoda</taxon>
        <taxon>Chromadorea</taxon>
        <taxon>Rhabditida</taxon>
        <taxon>Rhabditina</taxon>
        <taxon>Diplogasteromorpha</taxon>
        <taxon>Diplogasteroidea</taxon>
        <taxon>Neodiplogasteridae</taxon>
        <taxon>Pristionchus</taxon>
    </lineage>
</organism>
<dbReference type="Proteomes" id="UP001432027">
    <property type="component" value="Unassembled WGS sequence"/>
</dbReference>